<evidence type="ECO:0000313" key="1">
    <source>
        <dbReference type="EMBL" id="MCI44770.1"/>
    </source>
</evidence>
<dbReference type="EMBL" id="LXQA010334990">
    <property type="protein sequence ID" value="MCI44770.1"/>
    <property type="molecule type" value="Genomic_DNA"/>
</dbReference>
<proteinExistence type="predicted"/>
<name>A0A392S9X7_9FABA</name>
<protein>
    <submittedName>
        <fullName evidence="1">Uncharacterized protein</fullName>
    </submittedName>
</protein>
<feature type="non-terminal residue" evidence="1">
    <location>
        <position position="1"/>
    </location>
</feature>
<sequence length="103" mass="10980">GGEESAPDGSADSAEVEDGIDVVDMVVGVSLPVIGSKRGRFLKSRMDRCPHDVSGERVAACFLVTPILRMLRRAIVGQKECRAAITVISTTSARGRALLCHEQ</sequence>
<comment type="caution">
    <text evidence="1">The sequence shown here is derived from an EMBL/GenBank/DDBJ whole genome shotgun (WGS) entry which is preliminary data.</text>
</comment>
<evidence type="ECO:0000313" key="2">
    <source>
        <dbReference type="Proteomes" id="UP000265520"/>
    </source>
</evidence>
<reference evidence="1 2" key="1">
    <citation type="journal article" date="2018" name="Front. Plant Sci.">
        <title>Red Clover (Trifolium pratense) and Zigzag Clover (T. medium) - A Picture of Genomic Similarities and Differences.</title>
        <authorList>
            <person name="Dluhosova J."/>
            <person name="Istvanek J."/>
            <person name="Nedelnik J."/>
            <person name="Repkova J."/>
        </authorList>
    </citation>
    <scope>NUCLEOTIDE SEQUENCE [LARGE SCALE GENOMIC DNA]</scope>
    <source>
        <strain evidence="2">cv. 10/8</strain>
        <tissue evidence="1">Leaf</tissue>
    </source>
</reference>
<organism evidence="1 2">
    <name type="scientific">Trifolium medium</name>
    <dbReference type="NCBI Taxonomy" id="97028"/>
    <lineage>
        <taxon>Eukaryota</taxon>
        <taxon>Viridiplantae</taxon>
        <taxon>Streptophyta</taxon>
        <taxon>Embryophyta</taxon>
        <taxon>Tracheophyta</taxon>
        <taxon>Spermatophyta</taxon>
        <taxon>Magnoliopsida</taxon>
        <taxon>eudicotyledons</taxon>
        <taxon>Gunneridae</taxon>
        <taxon>Pentapetalae</taxon>
        <taxon>rosids</taxon>
        <taxon>fabids</taxon>
        <taxon>Fabales</taxon>
        <taxon>Fabaceae</taxon>
        <taxon>Papilionoideae</taxon>
        <taxon>50 kb inversion clade</taxon>
        <taxon>NPAAA clade</taxon>
        <taxon>Hologalegina</taxon>
        <taxon>IRL clade</taxon>
        <taxon>Trifolieae</taxon>
        <taxon>Trifolium</taxon>
    </lineage>
</organism>
<dbReference type="Proteomes" id="UP000265520">
    <property type="component" value="Unassembled WGS sequence"/>
</dbReference>
<accession>A0A392S9X7</accession>
<keyword evidence="2" id="KW-1185">Reference proteome</keyword>
<dbReference type="AlphaFoldDB" id="A0A392S9X7"/>